<dbReference type="Gene3D" id="3.40.50.720">
    <property type="entry name" value="NAD(P)-binding Rossmann-like Domain"/>
    <property type="match status" value="2"/>
</dbReference>
<feature type="domain" description="D-isomer specific 2-hydroxyacid dehydrogenase catalytic" evidence="5">
    <location>
        <begin position="2"/>
        <end position="309"/>
    </location>
</feature>
<gene>
    <name evidence="7" type="ORF">ECRASSUSDP1_LOCUS12992</name>
</gene>
<dbReference type="GO" id="GO:0047545">
    <property type="term" value="F:(S)-2-hydroxyglutarate dehydrogenase activity"/>
    <property type="evidence" value="ECO:0007669"/>
    <property type="project" value="UniProtKB-ARBA"/>
</dbReference>
<dbReference type="AlphaFoldDB" id="A0AAD1XGI8"/>
<comment type="caution">
    <text evidence="7">The sequence shown here is derived from an EMBL/GenBank/DDBJ whole genome shotgun (WGS) entry which is preliminary data.</text>
</comment>
<dbReference type="GO" id="GO:0006564">
    <property type="term" value="P:L-serine biosynthetic process"/>
    <property type="evidence" value="ECO:0007669"/>
    <property type="project" value="UniProtKB-ARBA"/>
</dbReference>
<dbReference type="InterPro" id="IPR029753">
    <property type="entry name" value="D-isomer_DH_CS"/>
</dbReference>
<reference evidence="7" key="1">
    <citation type="submission" date="2023-07" db="EMBL/GenBank/DDBJ databases">
        <authorList>
            <consortium name="AG Swart"/>
            <person name="Singh M."/>
            <person name="Singh A."/>
            <person name="Seah K."/>
            <person name="Emmerich C."/>
        </authorList>
    </citation>
    <scope>NUCLEOTIDE SEQUENCE</scope>
    <source>
        <strain evidence="7">DP1</strain>
    </source>
</reference>
<evidence type="ECO:0000256" key="4">
    <source>
        <dbReference type="RuleBase" id="RU003719"/>
    </source>
</evidence>
<accession>A0AAD1XGI8</accession>
<dbReference type="SUPFAM" id="SSF51735">
    <property type="entry name" value="NAD(P)-binding Rossmann-fold domains"/>
    <property type="match status" value="1"/>
</dbReference>
<dbReference type="FunFam" id="3.40.50.720:FF:000041">
    <property type="entry name" value="D-3-phosphoglycerate dehydrogenase"/>
    <property type="match status" value="1"/>
</dbReference>
<dbReference type="PROSITE" id="PS00670">
    <property type="entry name" value="D_2_HYDROXYACID_DH_2"/>
    <property type="match status" value="1"/>
</dbReference>
<evidence type="ECO:0000313" key="7">
    <source>
        <dbReference type="EMBL" id="CAI2371667.1"/>
    </source>
</evidence>
<evidence type="ECO:0000256" key="1">
    <source>
        <dbReference type="ARBA" id="ARBA00005854"/>
    </source>
</evidence>
<dbReference type="InterPro" id="IPR006140">
    <property type="entry name" value="D-isomer_DH_NAD-bd"/>
</dbReference>
<dbReference type="PANTHER" id="PTHR42789">
    <property type="entry name" value="D-ISOMER SPECIFIC 2-HYDROXYACID DEHYDROGENASE FAMILY PROTEIN (AFU_ORTHOLOGUE AFUA_6G10090)"/>
    <property type="match status" value="1"/>
</dbReference>
<evidence type="ECO:0000256" key="3">
    <source>
        <dbReference type="ARBA" id="ARBA00023027"/>
    </source>
</evidence>
<dbReference type="InterPro" id="IPR036291">
    <property type="entry name" value="NAD(P)-bd_dom_sf"/>
</dbReference>
<dbReference type="Pfam" id="PF00389">
    <property type="entry name" value="2-Hacid_dh"/>
    <property type="match status" value="1"/>
</dbReference>
<keyword evidence="3" id="KW-0520">NAD</keyword>
<evidence type="ECO:0008006" key="9">
    <source>
        <dbReference type="Google" id="ProtNLM"/>
    </source>
</evidence>
<dbReference type="PANTHER" id="PTHR42789:SF1">
    <property type="entry name" value="D-ISOMER SPECIFIC 2-HYDROXYACID DEHYDROGENASE FAMILY PROTEIN (AFU_ORTHOLOGUE AFUA_6G10090)"/>
    <property type="match status" value="1"/>
</dbReference>
<dbReference type="Pfam" id="PF02826">
    <property type="entry name" value="2-Hacid_dh_C"/>
    <property type="match status" value="1"/>
</dbReference>
<keyword evidence="2 4" id="KW-0560">Oxidoreductase</keyword>
<dbReference type="GO" id="GO:0051287">
    <property type="term" value="F:NAD binding"/>
    <property type="evidence" value="ECO:0007669"/>
    <property type="project" value="InterPro"/>
</dbReference>
<dbReference type="SUPFAM" id="SSF52283">
    <property type="entry name" value="Formate/glycerate dehydrogenase catalytic domain-like"/>
    <property type="match status" value="1"/>
</dbReference>
<sequence>MILICDVFSQEGIRTLVEAGYEVVYNKDLSGESLVEEVKNLQPEVLVVRSTKVTQSVIDANSNLKVIIRAGAGTDTIDVAYASEKDICVANCPGKNATAVAELAMGLIINIDRRLAENYLLQKEGKWRKGMFAKCQGLKGRTLGLIGFGNISQKVAQRALAFEMKVITYDVVQKDTEGIEFASSIDEVLEVADIVSLHVPNLPTTKGMVNAEFLAKMKENAVLINTARGEIINEEDLALHLETNNNFWYGTDVLKGEPSSKECDWEHPLSLHPRVYGSHHIGASTKQAEAEIGEEVVRISRKYMETGEIDDVNLVNKALLEKSITLVIRAKKGARSLADIYTTLESNEWEVTQTESVPCKSSDSFLLKIVGDGPRTIESKLSTMTSVEEVTIE</sequence>
<dbReference type="InterPro" id="IPR050857">
    <property type="entry name" value="D-2-hydroxyacid_DH"/>
</dbReference>
<dbReference type="CDD" id="cd12174">
    <property type="entry name" value="PGDH_like_3"/>
    <property type="match status" value="1"/>
</dbReference>
<dbReference type="InterPro" id="IPR006139">
    <property type="entry name" value="D-isomer_2_OHA_DH_cat_dom"/>
</dbReference>
<evidence type="ECO:0000259" key="5">
    <source>
        <dbReference type="Pfam" id="PF00389"/>
    </source>
</evidence>
<proteinExistence type="inferred from homology"/>
<feature type="domain" description="D-isomer specific 2-hydroxyacid dehydrogenase NAD-binding" evidence="6">
    <location>
        <begin position="105"/>
        <end position="282"/>
    </location>
</feature>
<comment type="similarity">
    <text evidence="1 4">Belongs to the D-isomer specific 2-hydroxyacid dehydrogenase family.</text>
</comment>
<evidence type="ECO:0000256" key="2">
    <source>
        <dbReference type="ARBA" id="ARBA00023002"/>
    </source>
</evidence>
<dbReference type="Proteomes" id="UP001295684">
    <property type="component" value="Unassembled WGS sequence"/>
</dbReference>
<keyword evidence="8" id="KW-1185">Reference proteome</keyword>
<dbReference type="GO" id="GO:0004617">
    <property type="term" value="F:phosphoglycerate dehydrogenase activity"/>
    <property type="evidence" value="ECO:0007669"/>
    <property type="project" value="UniProtKB-ARBA"/>
</dbReference>
<dbReference type="PROSITE" id="PS00671">
    <property type="entry name" value="D_2_HYDROXYACID_DH_3"/>
    <property type="match status" value="1"/>
</dbReference>
<dbReference type="EMBL" id="CAMPGE010012913">
    <property type="protein sequence ID" value="CAI2371667.1"/>
    <property type="molecule type" value="Genomic_DNA"/>
</dbReference>
<evidence type="ECO:0000259" key="6">
    <source>
        <dbReference type="Pfam" id="PF02826"/>
    </source>
</evidence>
<organism evidence="7 8">
    <name type="scientific">Euplotes crassus</name>
    <dbReference type="NCBI Taxonomy" id="5936"/>
    <lineage>
        <taxon>Eukaryota</taxon>
        <taxon>Sar</taxon>
        <taxon>Alveolata</taxon>
        <taxon>Ciliophora</taxon>
        <taxon>Intramacronucleata</taxon>
        <taxon>Spirotrichea</taxon>
        <taxon>Hypotrichia</taxon>
        <taxon>Euplotida</taxon>
        <taxon>Euplotidae</taxon>
        <taxon>Moneuplotes</taxon>
    </lineage>
</organism>
<protein>
    <recommendedName>
        <fullName evidence="9">Phosphoglycerate dehydrogenase</fullName>
    </recommendedName>
</protein>
<evidence type="ECO:0000313" key="8">
    <source>
        <dbReference type="Proteomes" id="UP001295684"/>
    </source>
</evidence>
<name>A0AAD1XGI8_EUPCR</name>